<sequence>MPTKILLADDHALVRDGIRRLLEDDADLEVVGEANDGEEMLQLIRDVKPDLAIVDIRMPKLNGIDAVRKLRRDGDPTPCLMLSMHDSEEYVLQSIDAGAFGYLLKDASREEFLRAVHTIVGGDRYFSGDLSNILIRQLTKPEGSRNTPVATAQEDVVLTRRERQILPIILQGATNQEIADQLELSRRTVETHRFNMMKKLGVSNSSELNRRVRELGLL</sequence>
<dbReference type="InterPro" id="IPR001789">
    <property type="entry name" value="Sig_transdc_resp-reg_receiver"/>
</dbReference>
<dbReference type="PRINTS" id="PR00038">
    <property type="entry name" value="HTHLUXR"/>
</dbReference>
<evidence type="ECO:0000256" key="2">
    <source>
        <dbReference type="ARBA" id="ARBA00023015"/>
    </source>
</evidence>
<dbReference type="PROSITE" id="PS00622">
    <property type="entry name" value="HTH_LUXR_1"/>
    <property type="match status" value="1"/>
</dbReference>
<keyword evidence="9" id="KW-1185">Reference proteome</keyword>
<dbReference type="CDD" id="cd17535">
    <property type="entry name" value="REC_NarL-like"/>
    <property type="match status" value="1"/>
</dbReference>
<dbReference type="SUPFAM" id="SSF46894">
    <property type="entry name" value="C-terminal effector domain of the bipartite response regulators"/>
    <property type="match status" value="1"/>
</dbReference>
<protein>
    <submittedName>
        <fullName evidence="8">DNA-binding NarL/FixJ family response regulator</fullName>
    </submittedName>
</protein>
<reference evidence="8 9" key="1">
    <citation type="submission" date="2020-08" db="EMBL/GenBank/DDBJ databases">
        <title>Genomic Encyclopedia of Type Strains, Phase IV (KMG-IV): sequencing the most valuable type-strain genomes for metagenomic binning, comparative biology and taxonomic classification.</title>
        <authorList>
            <person name="Goeker M."/>
        </authorList>
    </citation>
    <scope>NUCLEOTIDE SEQUENCE [LARGE SCALE GENOMIC DNA]</scope>
    <source>
        <strain evidence="8 9">DSM 105137</strain>
    </source>
</reference>
<dbReference type="InterPro" id="IPR000792">
    <property type="entry name" value="Tscrpt_reg_LuxR_C"/>
</dbReference>
<dbReference type="InterPro" id="IPR016032">
    <property type="entry name" value="Sig_transdc_resp-reg_C-effctor"/>
</dbReference>
<gene>
    <name evidence="8" type="ORF">GGR28_001780</name>
</gene>
<organism evidence="8 9">
    <name type="scientific">Neolewinella aquimaris</name>
    <dbReference type="NCBI Taxonomy" id="1835722"/>
    <lineage>
        <taxon>Bacteria</taxon>
        <taxon>Pseudomonadati</taxon>
        <taxon>Bacteroidota</taxon>
        <taxon>Saprospiria</taxon>
        <taxon>Saprospirales</taxon>
        <taxon>Lewinellaceae</taxon>
        <taxon>Neolewinella</taxon>
    </lineage>
</organism>
<dbReference type="CDD" id="cd06170">
    <property type="entry name" value="LuxR_C_like"/>
    <property type="match status" value="1"/>
</dbReference>
<dbReference type="Gene3D" id="3.40.50.2300">
    <property type="match status" value="1"/>
</dbReference>
<dbReference type="SMART" id="SM00448">
    <property type="entry name" value="REC"/>
    <property type="match status" value="1"/>
</dbReference>
<dbReference type="PANTHER" id="PTHR43214:SF41">
    <property type="entry name" value="NITRATE_NITRITE RESPONSE REGULATOR PROTEIN NARP"/>
    <property type="match status" value="1"/>
</dbReference>
<dbReference type="Pfam" id="PF00196">
    <property type="entry name" value="GerE"/>
    <property type="match status" value="1"/>
</dbReference>
<comment type="caution">
    <text evidence="8">The sequence shown here is derived from an EMBL/GenBank/DDBJ whole genome shotgun (WGS) entry which is preliminary data.</text>
</comment>
<dbReference type="SUPFAM" id="SSF52172">
    <property type="entry name" value="CheY-like"/>
    <property type="match status" value="1"/>
</dbReference>
<dbReference type="SMART" id="SM00421">
    <property type="entry name" value="HTH_LUXR"/>
    <property type="match status" value="1"/>
</dbReference>
<evidence type="ECO:0000256" key="3">
    <source>
        <dbReference type="ARBA" id="ARBA00023125"/>
    </source>
</evidence>
<evidence type="ECO:0000259" key="7">
    <source>
        <dbReference type="PROSITE" id="PS50110"/>
    </source>
</evidence>
<evidence type="ECO:0000256" key="1">
    <source>
        <dbReference type="ARBA" id="ARBA00022553"/>
    </source>
</evidence>
<evidence type="ECO:0000256" key="4">
    <source>
        <dbReference type="ARBA" id="ARBA00023163"/>
    </source>
</evidence>
<dbReference type="InterPro" id="IPR058245">
    <property type="entry name" value="NreC/VraR/RcsB-like_REC"/>
</dbReference>
<keyword evidence="4" id="KW-0804">Transcription</keyword>
<keyword evidence="3 8" id="KW-0238">DNA-binding</keyword>
<dbReference type="EMBL" id="JACIFF010000004">
    <property type="protein sequence ID" value="MBB4079160.1"/>
    <property type="molecule type" value="Genomic_DNA"/>
</dbReference>
<name>A0A840E234_9BACT</name>
<feature type="domain" description="Response regulatory" evidence="7">
    <location>
        <begin position="4"/>
        <end position="120"/>
    </location>
</feature>
<evidence type="ECO:0000313" key="8">
    <source>
        <dbReference type="EMBL" id="MBB4079160.1"/>
    </source>
</evidence>
<evidence type="ECO:0000259" key="6">
    <source>
        <dbReference type="PROSITE" id="PS50043"/>
    </source>
</evidence>
<evidence type="ECO:0000256" key="5">
    <source>
        <dbReference type="PROSITE-ProRule" id="PRU00169"/>
    </source>
</evidence>
<dbReference type="PROSITE" id="PS50110">
    <property type="entry name" value="RESPONSE_REGULATORY"/>
    <property type="match status" value="1"/>
</dbReference>
<dbReference type="InterPro" id="IPR011006">
    <property type="entry name" value="CheY-like_superfamily"/>
</dbReference>
<evidence type="ECO:0000313" key="9">
    <source>
        <dbReference type="Proteomes" id="UP000576209"/>
    </source>
</evidence>
<dbReference type="PROSITE" id="PS50043">
    <property type="entry name" value="HTH_LUXR_2"/>
    <property type="match status" value="1"/>
</dbReference>
<dbReference type="GO" id="GO:0003677">
    <property type="term" value="F:DNA binding"/>
    <property type="evidence" value="ECO:0007669"/>
    <property type="project" value="UniProtKB-KW"/>
</dbReference>
<dbReference type="Pfam" id="PF00072">
    <property type="entry name" value="Response_reg"/>
    <property type="match status" value="1"/>
</dbReference>
<dbReference type="PANTHER" id="PTHR43214">
    <property type="entry name" value="TWO-COMPONENT RESPONSE REGULATOR"/>
    <property type="match status" value="1"/>
</dbReference>
<feature type="domain" description="HTH luxR-type" evidence="6">
    <location>
        <begin position="151"/>
        <end position="216"/>
    </location>
</feature>
<dbReference type="RefSeq" id="WP_183495420.1">
    <property type="nucleotide sequence ID" value="NZ_JACIFF010000004.1"/>
</dbReference>
<dbReference type="InterPro" id="IPR039420">
    <property type="entry name" value="WalR-like"/>
</dbReference>
<dbReference type="AlphaFoldDB" id="A0A840E234"/>
<dbReference type="GO" id="GO:0006355">
    <property type="term" value="P:regulation of DNA-templated transcription"/>
    <property type="evidence" value="ECO:0007669"/>
    <property type="project" value="InterPro"/>
</dbReference>
<proteinExistence type="predicted"/>
<dbReference type="GO" id="GO:0000160">
    <property type="term" value="P:phosphorelay signal transduction system"/>
    <property type="evidence" value="ECO:0007669"/>
    <property type="project" value="InterPro"/>
</dbReference>
<keyword evidence="1 5" id="KW-0597">Phosphoprotein</keyword>
<accession>A0A840E234</accession>
<feature type="modified residue" description="4-aspartylphosphate" evidence="5">
    <location>
        <position position="55"/>
    </location>
</feature>
<keyword evidence="2" id="KW-0805">Transcription regulation</keyword>
<dbReference type="Proteomes" id="UP000576209">
    <property type="component" value="Unassembled WGS sequence"/>
</dbReference>